<evidence type="ECO:0000313" key="1">
    <source>
        <dbReference type="EMBL" id="MBX48165.1"/>
    </source>
</evidence>
<protein>
    <submittedName>
        <fullName evidence="1">Uncharacterized protein</fullName>
    </submittedName>
</protein>
<reference evidence="1" key="1">
    <citation type="submission" date="2018-02" db="EMBL/GenBank/DDBJ databases">
        <title>Rhizophora mucronata_Transcriptome.</title>
        <authorList>
            <person name="Meera S.P."/>
            <person name="Sreeshan A."/>
            <person name="Augustine A."/>
        </authorList>
    </citation>
    <scope>NUCLEOTIDE SEQUENCE</scope>
    <source>
        <tissue evidence="1">Leaf</tissue>
    </source>
</reference>
<accession>A0A2P2P087</accession>
<sequence>MGAAGSTEAGAHRKKFSLVRGRFGRKSINEIEEIFPQFPGNPGNLTQCKIL</sequence>
<dbReference type="EMBL" id="GGEC01067681">
    <property type="protein sequence ID" value="MBX48165.1"/>
    <property type="molecule type" value="Transcribed_RNA"/>
</dbReference>
<dbReference type="AlphaFoldDB" id="A0A2P2P087"/>
<proteinExistence type="predicted"/>
<name>A0A2P2P087_RHIMU</name>
<organism evidence="1">
    <name type="scientific">Rhizophora mucronata</name>
    <name type="common">Asiatic mangrove</name>
    <dbReference type="NCBI Taxonomy" id="61149"/>
    <lineage>
        <taxon>Eukaryota</taxon>
        <taxon>Viridiplantae</taxon>
        <taxon>Streptophyta</taxon>
        <taxon>Embryophyta</taxon>
        <taxon>Tracheophyta</taxon>
        <taxon>Spermatophyta</taxon>
        <taxon>Magnoliopsida</taxon>
        <taxon>eudicotyledons</taxon>
        <taxon>Gunneridae</taxon>
        <taxon>Pentapetalae</taxon>
        <taxon>rosids</taxon>
        <taxon>fabids</taxon>
        <taxon>Malpighiales</taxon>
        <taxon>Rhizophoraceae</taxon>
        <taxon>Rhizophora</taxon>
    </lineage>
</organism>